<reference evidence="4 5" key="1">
    <citation type="submission" date="2018-08" db="EMBL/GenBank/DDBJ databases">
        <title>Recombination of ecologically and evolutionarily significant loci maintains genetic cohesion in the Pseudomonas syringae species complex.</title>
        <authorList>
            <person name="Dillon M."/>
            <person name="Thakur S."/>
            <person name="Almeida R.N.D."/>
            <person name="Weir B.S."/>
            <person name="Guttman D.S."/>
        </authorList>
    </citation>
    <scope>NUCLEOTIDE SEQUENCE [LARGE SCALE GENOMIC DNA]</scope>
    <source>
        <strain evidence="4 5">ICMP 2732</strain>
    </source>
</reference>
<dbReference type="GO" id="GO:0016787">
    <property type="term" value="F:hydrolase activity"/>
    <property type="evidence" value="ECO:0007669"/>
    <property type="project" value="UniProtKB-KW"/>
</dbReference>
<keyword evidence="2 4" id="KW-0378">Hydrolase</keyword>
<dbReference type="PRINTS" id="PR00111">
    <property type="entry name" value="ABHYDROLASE"/>
</dbReference>
<comment type="caution">
    <text evidence="4">The sequence shown here is derived from an EMBL/GenBank/DDBJ whole genome shotgun (WGS) entry which is preliminary data.</text>
</comment>
<comment type="similarity">
    <text evidence="1">Belongs to the AB hydrolase superfamily.</text>
</comment>
<sequence>MTQIAVRTLGCAISATGWRMRLAVEEVRLNLGHIELAAHLFGPEDGQPVIALHGWLDNANSFARLAPHLEGLRIVALDLAGHGHSDHRPAGAAYALADYVFDVLQVAEQLGWQRFALLGHSLGAIIAVLLASSLPERVTHLALIDGLVPLTGEPRSAAERMGAALQAQLALSNKKKPVYRDQERAVQARMKGMLAVSRGAAELLAQRGLMPVPGGYTWRSDSRLTLPSAIRFTEQQAMAFVHGIRCPTQLVIASDGMLAKKHELLSGLPFDVARLRGGHHLHLDDEEGARSVAHCINRFFAAS</sequence>
<proteinExistence type="inferred from homology"/>
<dbReference type="InterPro" id="IPR050266">
    <property type="entry name" value="AB_hydrolase_sf"/>
</dbReference>
<evidence type="ECO:0000313" key="5">
    <source>
        <dbReference type="Proteomes" id="UP000281350"/>
    </source>
</evidence>
<feature type="domain" description="AB hydrolase-1" evidence="3">
    <location>
        <begin position="48"/>
        <end position="163"/>
    </location>
</feature>
<accession>A0A3M3XLK1</accession>
<protein>
    <submittedName>
        <fullName evidence="4">Alpha/beta hydrolase</fullName>
    </submittedName>
</protein>
<dbReference type="AlphaFoldDB" id="A0A3M3XLK1"/>
<name>A0A3M3XLK1_9PSED</name>
<organism evidence="4 5">
    <name type="scientific">Pseudomonas syringae pv. primulae</name>
    <dbReference type="NCBI Taxonomy" id="251707"/>
    <lineage>
        <taxon>Bacteria</taxon>
        <taxon>Pseudomonadati</taxon>
        <taxon>Pseudomonadota</taxon>
        <taxon>Gammaproteobacteria</taxon>
        <taxon>Pseudomonadales</taxon>
        <taxon>Pseudomonadaceae</taxon>
        <taxon>Pseudomonas</taxon>
    </lineage>
</organism>
<gene>
    <name evidence="4" type="ORF">ALQ36_04370</name>
</gene>
<evidence type="ECO:0000313" key="4">
    <source>
        <dbReference type="EMBL" id="RMO70909.1"/>
    </source>
</evidence>
<dbReference type="Proteomes" id="UP000281350">
    <property type="component" value="Unassembled WGS sequence"/>
</dbReference>
<dbReference type="GO" id="GO:0016020">
    <property type="term" value="C:membrane"/>
    <property type="evidence" value="ECO:0007669"/>
    <property type="project" value="TreeGrafter"/>
</dbReference>
<evidence type="ECO:0000256" key="2">
    <source>
        <dbReference type="ARBA" id="ARBA00022801"/>
    </source>
</evidence>
<dbReference type="Gene3D" id="3.40.50.1820">
    <property type="entry name" value="alpha/beta hydrolase"/>
    <property type="match status" value="1"/>
</dbReference>
<evidence type="ECO:0000256" key="1">
    <source>
        <dbReference type="ARBA" id="ARBA00008645"/>
    </source>
</evidence>
<dbReference type="PANTHER" id="PTHR43798">
    <property type="entry name" value="MONOACYLGLYCEROL LIPASE"/>
    <property type="match status" value="1"/>
</dbReference>
<evidence type="ECO:0000259" key="3">
    <source>
        <dbReference type="Pfam" id="PF00561"/>
    </source>
</evidence>
<dbReference type="Pfam" id="PF00561">
    <property type="entry name" value="Abhydrolase_1"/>
    <property type="match status" value="1"/>
</dbReference>
<dbReference type="InterPro" id="IPR029058">
    <property type="entry name" value="AB_hydrolase_fold"/>
</dbReference>
<dbReference type="SUPFAM" id="SSF53474">
    <property type="entry name" value="alpha/beta-Hydrolases"/>
    <property type="match status" value="1"/>
</dbReference>
<dbReference type="PANTHER" id="PTHR43798:SF14">
    <property type="entry name" value="SERINE HYDROLASE-LIKE PROTEIN DDB_G0286239"/>
    <property type="match status" value="1"/>
</dbReference>
<dbReference type="InterPro" id="IPR000073">
    <property type="entry name" value="AB_hydrolase_1"/>
</dbReference>
<dbReference type="EMBL" id="RBPY01000167">
    <property type="protein sequence ID" value="RMO70909.1"/>
    <property type="molecule type" value="Genomic_DNA"/>
</dbReference>